<dbReference type="AlphaFoldDB" id="A0AAJ0B915"/>
<dbReference type="EMBL" id="MU839839">
    <property type="protein sequence ID" value="KAK1752673.1"/>
    <property type="molecule type" value="Genomic_DNA"/>
</dbReference>
<keyword evidence="3" id="KW-1185">Reference proteome</keyword>
<evidence type="ECO:0000313" key="2">
    <source>
        <dbReference type="EMBL" id="KAK1752673.1"/>
    </source>
</evidence>
<evidence type="ECO:0000313" key="3">
    <source>
        <dbReference type="Proteomes" id="UP001239445"/>
    </source>
</evidence>
<feature type="compositionally biased region" description="Basic and acidic residues" evidence="1">
    <location>
        <begin position="91"/>
        <end position="103"/>
    </location>
</feature>
<evidence type="ECO:0000256" key="1">
    <source>
        <dbReference type="SAM" id="MobiDB-lite"/>
    </source>
</evidence>
<gene>
    <name evidence="2" type="ORF">QBC47DRAFT_61746</name>
</gene>
<name>A0AAJ0B915_9PEZI</name>
<protein>
    <submittedName>
        <fullName evidence="2">Uncharacterized protein</fullName>
    </submittedName>
</protein>
<proteinExistence type="predicted"/>
<sequence>MRWRIFAHILRSLSIVVCGVFITGKNGAGWYPMAPAARRLPVSITLGESFVPSLAEGTASSLMRPMLNHCCRGQRVEVRRRRSMLMQVRSFSEKVDPSERQWKPEASSEVGKAGLEATPAPYH</sequence>
<comment type="caution">
    <text evidence="2">The sequence shown here is derived from an EMBL/GenBank/DDBJ whole genome shotgun (WGS) entry which is preliminary data.</text>
</comment>
<accession>A0AAJ0B915</accession>
<reference evidence="2" key="1">
    <citation type="submission" date="2023-06" db="EMBL/GenBank/DDBJ databases">
        <title>Genome-scale phylogeny and comparative genomics of the fungal order Sordariales.</title>
        <authorList>
            <consortium name="Lawrence Berkeley National Laboratory"/>
            <person name="Hensen N."/>
            <person name="Bonometti L."/>
            <person name="Westerberg I."/>
            <person name="Brannstrom I.O."/>
            <person name="Guillou S."/>
            <person name="Cros-Aarteil S."/>
            <person name="Calhoun S."/>
            <person name="Haridas S."/>
            <person name="Kuo A."/>
            <person name="Mondo S."/>
            <person name="Pangilinan J."/>
            <person name="Riley R."/>
            <person name="Labutti K."/>
            <person name="Andreopoulos B."/>
            <person name="Lipzen A."/>
            <person name="Chen C."/>
            <person name="Yanf M."/>
            <person name="Daum C."/>
            <person name="Ng V."/>
            <person name="Clum A."/>
            <person name="Steindorff A."/>
            <person name="Ohm R."/>
            <person name="Martin F."/>
            <person name="Silar P."/>
            <person name="Natvig D."/>
            <person name="Lalanne C."/>
            <person name="Gautier V."/>
            <person name="Ament-Velasquez S.L."/>
            <person name="Kruys A."/>
            <person name="Hutchinson M.I."/>
            <person name="Powell A.J."/>
            <person name="Barry K."/>
            <person name="Miller A.N."/>
            <person name="Grigoriev I.V."/>
            <person name="Debuchy R."/>
            <person name="Gladieux P."/>
            <person name="Thoren M.H."/>
            <person name="Johannesson H."/>
        </authorList>
    </citation>
    <scope>NUCLEOTIDE SEQUENCE</scope>
    <source>
        <strain evidence="2">PSN4</strain>
    </source>
</reference>
<organism evidence="2 3">
    <name type="scientific">Echria macrotheca</name>
    <dbReference type="NCBI Taxonomy" id="438768"/>
    <lineage>
        <taxon>Eukaryota</taxon>
        <taxon>Fungi</taxon>
        <taxon>Dikarya</taxon>
        <taxon>Ascomycota</taxon>
        <taxon>Pezizomycotina</taxon>
        <taxon>Sordariomycetes</taxon>
        <taxon>Sordariomycetidae</taxon>
        <taxon>Sordariales</taxon>
        <taxon>Schizotheciaceae</taxon>
        <taxon>Echria</taxon>
    </lineage>
</organism>
<dbReference type="Proteomes" id="UP001239445">
    <property type="component" value="Unassembled WGS sequence"/>
</dbReference>
<feature type="region of interest" description="Disordered" evidence="1">
    <location>
        <begin position="91"/>
        <end position="123"/>
    </location>
</feature>